<evidence type="ECO:0000313" key="3">
    <source>
        <dbReference type="Proteomes" id="UP000230008"/>
    </source>
</evidence>
<protein>
    <submittedName>
        <fullName evidence="2">IS5 family transposase</fullName>
    </submittedName>
</protein>
<dbReference type="GO" id="GO:0003677">
    <property type="term" value="F:DNA binding"/>
    <property type="evidence" value="ECO:0007669"/>
    <property type="project" value="InterPro"/>
</dbReference>
<dbReference type="InterPro" id="IPR002559">
    <property type="entry name" value="Transposase_11"/>
</dbReference>
<dbReference type="InterPro" id="IPR012337">
    <property type="entry name" value="RNaseH-like_sf"/>
</dbReference>
<dbReference type="PANTHER" id="PTHR30007:SF1">
    <property type="entry name" value="BLR1914 PROTEIN"/>
    <property type="match status" value="1"/>
</dbReference>
<dbReference type="Pfam" id="PF01609">
    <property type="entry name" value="DDE_Tnp_1"/>
    <property type="match status" value="1"/>
</dbReference>
<dbReference type="GO" id="GO:0006313">
    <property type="term" value="P:DNA transposition"/>
    <property type="evidence" value="ECO:0007669"/>
    <property type="project" value="InterPro"/>
</dbReference>
<evidence type="ECO:0000313" key="2">
    <source>
        <dbReference type="EMBL" id="ATW30354.1"/>
    </source>
</evidence>
<accession>A0A2D3TAK3</accession>
<reference evidence="3" key="2">
    <citation type="submission" date="2017-11" db="EMBL/GenBank/DDBJ databases">
        <title>PacBio sequencing of new strain of the secondary endosymbiont Candidatus Hamiltonella defensa.</title>
        <authorList>
            <person name="Strand M.R."/>
            <person name="Oliver K."/>
        </authorList>
    </citation>
    <scope>NUCLEOTIDE SEQUENCE [LARGE SCALE GENOMIC DNA]</scope>
    <source>
        <strain evidence="3">A2C</strain>
    </source>
</reference>
<dbReference type="PANTHER" id="PTHR30007">
    <property type="entry name" value="PHP DOMAIN PROTEIN"/>
    <property type="match status" value="1"/>
</dbReference>
<dbReference type="EMBL" id="CP017606">
    <property type="protein sequence ID" value="ATW30354.1"/>
    <property type="molecule type" value="Genomic_DNA"/>
</dbReference>
<name>A0A2D3TAK3_9ENTR</name>
<dbReference type="NCBIfam" id="NF033580">
    <property type="entry name" value="transpos_IS5_3"/>
    <property type="match status" value="1"/>
</dbReference>
<proteinExistence type="predicted"/>
<gene>
    <name evidence="2" type="ORF">BJP41_08540</name>
</gene>
<sequence>MDAHGMPVRVFITSGTTADCIQAENLIEGIKAENLLADKGYDSNQILRQATEAHMQGVIPPKKNRKIQREYDKALYKHRHLVENSFLHLKRWRGIATRYAKNTASFLAAVQIRCLALWLNIS</sequence>
<organism evidence="2 3">
    <name type="scientific">Candidatus Williamhamiltonella defendens</name>
    <dbReference type="NCBI Taxonomy" id="138072"/>
    <lineage>
        <taxon>Bacteria</taxon>
        <taxon>Pseudomonadati</taxon>
        <taxon>Pseudomonadota</taxon>
        <taxon>Gammaproteobacteria</taxon>
        <taxon>Enterobacterales</taxon>
        <taxon>Enterobacteriaceae</taxon>
        <taxon>aphid secondary symbionts</taxon>
        <taxon>Candidatus Williamhamiltonella</taxon>
    </lineage>
</organism>
<reference evidence="3" key="1">
    <citation type="submission" date="2016-10" db="EMBL/GenBank/DDBJ databases">
        <authorList>
            <person name="Chevignon G."/>
        </authorList>
    </citation>
    <scope>NUCLEOTIDE SEQUENCE [LARGE SCALE GENOMIC DNA]</scope>
    <source>
        <strain evidence="3">A2C</strain>
    </source>
</reference>
<dbReference type="GO" id="GO:0004803">
    <property type="term" value="F:transposase activity"/>
    <property type="evidence" value="ECO:0007669"/>
    <property type="project" value="InterPro"/>
</dbReference>
<evidence type="ECO:0000259" key="1">
    <source>
        <dbReference type="Pfam" id="PF01609"/>
    </source>
</evidence>
<feature type="domain" description="Transposase IS4-like" evidence="1">
    <location>
        <begin position="2"/>
        <end position="119"/>
    </location>
</feature>
<dbReference type="AlphaFoldDB" id="A0A2D3TAK3"/>
<dbReference type="Proteomes" id="UP000230008">
    <property type="component" value="Chromosome"/>
</dbReference>
<dbReference type="SUPFAM" id="SSF53098">
    <property type="entry name" value="Ribonuclease H-like"/>
    <property type="match status" value="1"/>
</dbReference>